<dbReference type="InterPro" id="IPR024072">
    <property type="entry name" value="DHFR-like_dom_sf"/>
</dbReference>
<comment type="pathway">
    <text evidence="1">Cofactor biosynthesis; riboflavin biosynthesis.</text>
</comment>
<dbReference type="SUPFAM" id="SSF53597">
    <property type="entry name" value="Dihydrofolate reductase-like"/>
    <property type="match status" value="1"/>
</dbReference>
<evidence type="ECO:0000256" key="3">
    <source>
        <dbReference type="ARBA" id="ARBA00023002"/>
    </source>
</evidence>
<evidence type="ECO:0000313" key="6">
    <source>
        <dbReference type="EMBL" id="WEB37929.1"/>
    </source>
</evidence>
<sequence length="295" mass="31588">MNRPLLEAEEAWERLLSVRTESQAEAAGLCRRPDGSRRWRQPATPEAHHLAEVYAPLCLAGPGLVFAQLGQSVDGFIATRTGHSDYVTGQQDRLHLHRLRALADAVIVGTGTVVSDDPQLTVRACPGRNPVRVVLDPRGRALHRAPGAQLFTDGRGRTLRVIGRDGPEDDQKASSASPDVLRVPCGEGGFAPHKVLAALAARGLSRILVEGGGVTVSRFLHARALDRLYVTIAPVLLGDGVPGLRFSGPDRMDGALRPSVRTFALGEDTLFELDLRTRATPGQGTDGQHPGARQA</sequence>
<dbReference type="RefSeq" id="WP_275305692.1">
    <property type="nucleotide sequence ID" value="NZ_CP095749.1"/>
</dbReference>
<dbReference type="Proteomes" id="UP001218629">
    <property type="component" value="Chromosome"/>
</dbReference>
<evidence type="ECO:0000256" key="4">
    <source>
        <dbReference type="SAM" id="MobiDB-lite"/>
    </source>
</evidence>
<protein>
    <submittedName>
        <fullName evidence="7">RibD family protein</fullName>
    </submittedName>
</protein>
<accession>A0ABY8AKS2</accession>
<dbReference type="Gene3D" id="3.40.430.10">
    <property type="entry name" value="Dihydrofolate Reductase, subunit A"/>
    <property type="match status" value="1"/>
</dbReference>
<evidence type="ECO:0000313" key="8">
    <source>
        <dbReference type="Proteomes" id="UP001218629"/>
    </source>
</evidence>
<dbReference type="InterPro" id="IPR050765">
    <property type="entry name" value="Riboflavin_Biosynth_HTPR"/>
</dbReference>
<dbReference type="InterPro" id="IPR002734">
    <property type="entry name" value="RibDG_C"/>
</dbReference>
<dbReference type="EMBL" id="CP095749">
    <property type="protein sequence ID" value="WEB37929.1"/>
    <property type="molecule type" value="Genomic_DNA"/>
</dbReference>
<reference evidence="7 8" key="1">
    <citation type="submission" date="2022-03" db="EMBL/GenBank/DDBJ databases">
        <title>Streptomyces yunnanensis P86,complete genome.</title>
        <authorList>
            <person name="Chen S."/>
            <person name="Zhang Q."/>
        </authorList>
    </citation>
    <scope>NUCLEOTIDE SEQUENCE [LARGE SCALE GENOMIC DNA]</scope>
    <source>
        <strain evidence="7 8">P86</strain>
    </source>
</reference>
<organism evidence="7 8">
    <name type="scientific">Streptomyces yunnanensis</name>
    <dbReference type="NCBI Taxonomy" id="156453"/>
    <lineage>
        <taxon>Bacteria</taxon>
        <taxon>Bacillati</taxon>
        <taxon>Actinomycetota</taxon>
        <taxon>Actinomycetes</taxon>
        <taxon>Kitasatosporales</taxon>
        <taxon>Streptomycetaceae</taxon>
        <taxon>Streptomyces</taxon>
    </lineage>
</organism>
<evidence type="ECO:0000256" key="1">
    <source>
        <dbReference type="ARBA" id="ARBA00005104"/>
    </source>
</evidence>
<feature type="domain" description="Bacterial bifunctional deaminase-reductase C-terminal" evidence="5">
    <location>
        <begin position="65"/>
        <end position="242"/>
    </location>
</feature>
<evidence type="ECO:0000256" key="2">
    <source>
        <dbReference type="ARBA" id="ARBA00022857"/>
    </source>
</evidence>
<keyword evidence="2" id="KW-0521">NADP</keyword>
<dbReference type="PANTHER" id="PTHR38011:SF7">
    <property type="entry name" value="2,5-DIAMINO-6-RIBOSYLAMINO-4(3H)-PYRIMIDINONE 5'-PHOSPHATE REDUCTASE"/>
    <property type="match status" value="1"/>
</dbReference>
<keyword evidence="3" id="KW-0560">Oxidoreductase</keyword>
<dbReference type="Pfam" id="PF01872">
    <property type="entry name" value="RibD_C"/>
    <property type="match status" value="1"/>
</dbReference>
<gene>
    <name evidence="6" type="ORF">MOV08_00355</name>
    <name evidence="7" type="ORF">MOV08_43605</name>
</gene>
<dbReference type="PANTHER" id="PTHR38011">
    <property type="entry name" value="DIHYDROFOLATE REDUCTASE FAMILY PROTEIN (AFU_ORTHOLOGUE AFUA_8G06820)"/>
    <property type="match status" value="1"/>
</dbReference>
<feature type="region of interest" description="Disordered" evidence="4">
    <location>
        <begin position="276"/>
        <end position="295"/>
    </location>
</feature>
<evidence type="ECO:0000259" key="5">
    <source>
        <dbReference type="Pfam" id="PF01872"/>
    </source>
</evidence>
<evidence type="ECO:0000313" key="7">
    <source>
        <dbReference type="EMBL" id="WEB45498.1"/>
    </source>
</evidence>
<name>A0ABY8AKS2_9ACTN</name>
<dbReference type="EMBL" id="CP095749">
    <property type="protein sequence ID" value="WEB45498.1"/>
    <property type="molecule type" value="Genomic_DNA"/>
</dbReference>
<keyword evidence="8" id="KW-1185">Reference proteome</keyword>
<proteinExistence type="predicted"/>